<dbReference type="Pfam" id="PF00239">
    <property type="entry name" value="Resolvase"/>
    <property type="match status" value="1"/>
</dbReference>
<dbReference type="SMART" id="SM00857">
    <property type="entry name" value="Resolvase"/>
    <property type="match status" value="1"/>
</dbReference>
<keyword evidence="3" id="KW-0233">DNA recombination</keyword>
<comment type="caution">
    <text evidence="7">The sequence shown here is derived from an EMBL/GenBank/DDBJ whole genome shotgun (WGS) entry which is preliminary data.</text>
</comment>
<proteinExistence type="predicted"/>
<dbReference type="PANTHER" id="PTHR30461">
    <property type="entry name" value="DNA-INVERTASE FROM LAMBDOID PROPHAGE"/>
    <property type="match status" value="1"/>
</dbReference>
<dbReference type="InterPro" id="IPR006118">
    <property type="entry name" value="Recombinase_CS"/>
</dbReference>
<feature type="coiled-coil region" evidence="5">
    <location>
        <begin position="349"/>
        <end position="414"/>
    </location>
</feature>
<dbReference type="GO" id="GO:0015074">
    <property type="term" value="P:DNA integration"/>
    <property type="evidence" value="ECO:0007669"/>
    <property type="project" value="UniProtKB-KW"/>
</dbReference>
<dbReference type="RefSeq" id="WP_081327392.1">
    <property type="nucleotide sequence ID" value="NZ_CAWNZY010000050.1"/>
</dbReference>
<evidence type="ECO:0000313" key="8">
    <source>
        <dbReference type="Proteomes" id="UP000244080"/>
    </source>
</evidence>
<protein>
    <recommendedName>
        <fullName evidence="6">Resolvase/invertase-type recombinase catalytic domain-containing protein</fullName>
    </recommendedName>
</protein>
<keyword evidence="5" id="KW-0175">Coiled coil</keyword>
<gene>
    <name evidence="7" type="ORF">CWO36_19700</name>
</gene>
<evidence type="ECO:0000259" key="6">
    <source>
        <dbReference type="SMART" id="SM00857"/>
    </source>
</evidence>
<evidence type="ECO:0000256" key="3">
    <source>
        <dbReference type="ARBA" id="ARBA00023172"/>
    </source>
</evidence>
<evidence type="ECO:0000256" key="4">
    <source>
        <dbReference type="PROSITE-ProRule" id="PRU10137"/>
    </source>
</evidence>
<dbReference type="Proteomes" id="UP000244080">
    <property type="component" value="Unassembled WGS sequence"/>
</dbReference>
<organism evidence="7 8">
    <name type="scientific">Vibrio splendidus</name>
    <dbReference type="NCBI Taxonomy" id="29497"/>
    <lineage>
        <taxon>Bacteria</taxon>
        <taxon>Pseudomonadati</taxon>
        <taxon>Pseudomonadota</taxon>
        <taxon>Gammaproteobacteria</taxon>
        <taxon>Vibrionales</taxon>
        <taxon>Vibrionaceae</taxon>
        <taxon>Vibrio</taxon>
    </lineage>
</organism>
<feature type="active site" description="O-(5'-phospho-DNA)-serine intermediate" evidence="4">
    <location>
        <position position="10"/>
    </location>
</feature>
<dbReference type="SUPFAM" id="SSF53041">
    <property type="entry name" value="Resolvase-like"/>
    <property type="match status" value="1"/>
</dbReference>
<keyword evidence="1" id="KW-0229">DNA integration</keyword>
<feature type="domain" description="Resolvase/invertase-type recombinase catalytic" evidence="6">
    <location>
        <begin position="3"/>
        <end position="164"/>
    </location>
</feature>
<evidence type="ECO:0000256" key="1">
    <source>
        <dbReference type="ARBA" id="ARBA00022908"/>
    </source>
</evidence>
<dbReference type="GO" id="GO:0000150">
    <property type="term" value="F:DNA strand exchange activity"/>
    <property type="evidence" value="ECO:0007669"/>
    <property type="project" value="InterPro"/>
</dbReference>
<dbReference type="Gene3D" id="3.40.50.1390">
    <property type="entry name" value="Resolvase, N-terminal catalytic domain"/>
    <property type="match status" value="1"/>
</dbReference>
<sequence length="629" mass="72143">MKIHPYCRVSTGKQTSGLSMTIQGDSHLLEQLSQEYNMPIGRAYNDAGISSYKGKNAREGELNLIIQHIQSGEIASGSIIVMRALDRLSRQTLTASESLYNTIVSSGVRILTTIDSHLYKKDCVMSSVLKTLAFKTANEESAKKSYLTNQYALHRINQFQRGERPTADTAYDIGVGRRPWYTKIENKVVMVDDKKFTLARGCIDMALAGKGVRKCKGFLEDNGVVLSWSSVAKFFRSEYLIGRLNVTLEGKKYTLDGYYKPVCTESEWFQIRGIKEQRTYAVGNRKRVSILGGIRRLYCQCGSSMCVVTSQGNSYYRCAATQRGERNCFPALQQKHVNKVVLETIQHHVFTAEEDNNELLALNTELEQKQKMFRKRQMLVFENPDLLTDLQPLLENEKADIQRLVDDIESIRVKPNDLTLESYKEWTELIRLYLSTENDDLLTDIKDAVQKIIKRISINENYLIKMELESGESLHAQIAKQRNQTKQRVLYWSPVRVVDNSTYDEIVSLEPLLAFKTTTQDNVDSHQVWSDDIDTAWLKQLEKPIDKKAEFFSLLQGNAYEWKRKAIIDAGATSTQWQMYKECNVSEYGFTKREVTLTTKHYTKQQKIVVYREWNESEILQVLGGLSVN</sequence>
<evidence type="ECO:0000256" key="2">
    <source>
        <dbReference type="ARBA" id="ARBA00023125"/>
    </source>
</evidence>
<dbReference type="EMBL" id="PIGA01000039">
    <property type="protein sequence ID" value="PTP15635.1"/>
    <property type="molecule type" value="Genomic_DNA"/>
</dbReference>
<name>A0A2T5E8K9_VIBSP</name>
<dbReference type="PROSITE" id="PS00397">
    <property type="entry name" value="RECOMBINASES_1"/>
    <property type="match status" value="1"/>
</dbReference>
<dbReference type="AlphaFoldDB" id="A0A2T5E8K9"/>
<accession>A0A2T5E8K9</accession>
<dbReference type="InterPro" id="IPR036162">
    <property type="entry name" value="Resolvase-like_N_sf"/>
</dbReference>
<dbReference type="InterPro" id="IPR050639">
    <property type="entry name" value="SSR_resolvase"/>
</dbReference>
<dbReference type="GO" id="GO:0003677">
    <property type="term" value="F:DNA binding"/>
    <property type="evidence" value="ECO:0007669"/>
    <property type="project" value="UniProtKB-KW"/>
</dbReference>
<dbReference type="InterPro" id="IPR006119">
    <property type="entry name" value="Resolv_N"/>
</dbReference>
<dbReference type="PANTHER" id="PTHR30461:SF2">
    <property type="entry name" value="SERINE RECOMBINASE PINE-RELATED"/>
    <property type="match status" value="1"/>
</dbReference>
<dbReference type="CDD" id="cd00338">
    <property type="entry name" value="Ser_Recombinase"/>
    <property type="match status" value="1"/>
</dbReference>
<evidence type="ECO:0000313" key="7">
    <source>
        <dbReference type="EMBL" id="PTP15635.1"/>
    </source>
</evidence>
<keyword evidence="2" id="KW-0238">DNA-binding</keyword>
<reference evidence="7 8" key="1">
    <citation type="submission" date="2017-11" db="EMBL/GenBank/DDBJ databases">
        <title>Population delineation of vibrios coincides with oyster pathogenicity.</title>
        <authorList>
            <person name="Bruto M."/>
            <person name="Labreuche Y."/>
            <person name="James A."/>
            <person name="Piel D."/>
            <person name="Chenivesse S."/>
            <person name="Petton B."/>
            <person name="Polz M.F."/>
            <person name="Le Roux F."/>
        </authorList>
    </citation>
    <scope>NUCLEOTIDE SEQUENCE [LARGE SCALE GENOMIC DNA]</scope>
    <source>
        <strain evidence="7 8">1F_55</strain>
    </source>
</reference>
<evidence type="ECO:0000256" key="5">
    <source>
        <dbReference type="SAM" id="Coils"/>
    </source>
</evidence>